<dbReference type="NCBIfam" id="TIGR01252">
    <property type="entry name" value="acetolac_decarb"/>
    <property type="match status" value="1"/>
</dbReference>
<keyword evidence="8 9" id="KW-0456">Lyase</keyword>
<evidence type="ECO:0000313" key="11">
    <source>
        <dbReference type="Proteomes" id="UP000029488"/>
    </source>
</evidence>
<dbReference type="Pfam" id="PF03306">
    <property type="entry name" value="AAL_decarboxy"/>
    <property type="match status" value="1"/>
</dbReference>
<dbReference type="Gene3D" id="3.30.1330.80">
    <property type="entry name" value="Hypothetical protein, similar to alpha- acetolactate decarboxylase, domain 2"/>
    <property type="match status" value="2"/>
</dbReference>
<keyword evidence="7 9" id="KW-0005">Acetoin biosynthesis</keyword>
<evidence type="ECO:0000256" key="2">
    <source>
        <dbReference type="ARBA" id="ARBA00005170"/>
    </source>
</evidence>
<evidence type="ECO:0000256" key="4">
    <source>
        <dbReference type="ARBA" id="ARBA00013204"/>
    </source>
</evidence>
<evidence type="ECO:0000256" key="1">
    <source>
        <dbReference type="ARBA" id="ARBA00001784"/>
    </source>
</evidence>
<reference evidence="10 11" key="1">
    <citation type="journal article" date="2014" name="BMC Genomics">
        <title>Unusual genome complexity in Lactobacillus salivarius JCM1046.</title>
        <authorList>
            <person name="Raftis E.J."/>
            <person name="Forde B.M."/>
            <person name="Claesson M.J."/>
            <person name="O'Toole P.W."/>
        </authorList>
    </citation>
    <scope>NUCLEOTIDE SEQUENCE [LARGE SCALE GENOMIC DNA]</scope>
    <source>
        <strain evidence="10 11">JCM1046</strain>
    </source>
</reference>
<evidence type="ECO:0000256" key="7">
    <source>
        <dbReference type="ARBA" id="ARBA00023061"/>
    </source>
</evidence>
<evidence type="ECO:0000256" key="6">
    <source>
        <dbReference type="ARBA" id="ARBA00022793"/>
    </source>
</evidence>
<evidence type="ECO:0000256" key="5">
    <source>
        <dbReference type="ARBA" id="ARBA00020164"/>
    </source>
</evidence>
<dbReference type="InterPro" id="IPR005128">
    <property type="entry name" value="Acetolactate_a_deCO2ase"/>
</dbReference>
<dbReference type="CDD" id="cd17299">
    <property type="entry name" value="acetolactate_decarboxylase"/>
    <property type="match status" value="1"/>
</dbReference>
<accession>A0A089QA75</accession>
<dbReference type="SUPFAM" id="SSF117856">
    <property type="entry name" value="AF0104/ALDC/Ptd012-like"/>
    <property type="match status" value="1"/>
</dbReference>
<dbReference type="RefSeq" id="WP_034983342.1">
    <property type="nucleotide sequence ID" value="NZ_CP007646.1"/>
</dbReference>
<comment type="similarity">
    <text evidence="3 9">Belongs to the alpha-acetolactate decarboxylase family.</text>
</comment>
<dbReference type="PANTHER" id="PTHR35524">
    <property type="entry name" value="ALPHA-ACETOLACTATE DECARBOXYLASE"/>
    <property type="match status" value="1"/>
</dbReference>
<keyword evidence="6 9" id="KW-0210">Decarboxylase</keyword>
<evidence type="ECO:0000256" key="9">
    <source>
        <dbReference type="PIRNR" id="PIRNR001332"/>
    </source>
</evidence>
<evidence type="ECO:0000313" key="10">
    <source>
        <dbReference type="EMBL" id="AIR09979.1"/>
    </source>
</evidence>
<dbReference type="EMBL" id="CP007646">
    <property type="protein sequence ID" value="AIR09979.1"/>
    <property type="molecule type" value="Genomic_DNA"/>
</dbReference>
<gene>
    <name evidence="10" type="primary">alsD</name>
    <name evidence="10" type="ORF">LSJ_0218</name>
</gene>
<dbReference type="Proteomes" id="UP000029488">
    <property type="component" value="Chromosome"/>
</dbReference>
<comment type="pathway">
    <text evidence="2 9">Polyol metabolism; (R,R)-butane-2,3-diol biosynthesis; (R,R)-butane-2,3-diol from pyruvate: step 2/3.</text>
</comment>
<comment type="catalytic activity">
    <reaction evidence="1 9">
        <text>(2S)-2-acetolactate + H(+) = (R)-acetoin + CO2</text>
        <dbReference type="Rhea" id="RHEA:21580"/>
        <dbReference type="ChEBI" id="CHEBI:15378"/>
        <dbReference type="ChEBI" id="CHEBI:15686"/>
        <dbReference type="ChEBI" id="CHEBI:16526"/>
        <dbReference type="ChEBI" id="CHEBI:58476"/>
        <dbReference type="EC" id="4.1.1.5"/>
    </reaction>
</comment>
<dbReference type="EC" id="4.1.1.5" evidence="4 9"/>
<evidence type="ECO:0000256" key="3">
    <source>
        <dbReference type="ARBA" id="ARBA00007106"/>
    </source>
</evidence>
<dbReference type="UniPathway" id="UPA00626">
    <property type="reaction ID" value="UER00678"/>
</dbReference>
<name>A0A089QA75_9LACO</name>
<sequence length="238" mass="26454">MKDTKKLFQHGTLALLVPGLFDGTLPLSSLLEHGDTGIGTATGLDGEMIILDGVPYLVRSDGSVNVLDANEVKVPFANSHFDNPEIEFDVTDATPDQLKDMIFSKYNLKNVFFAVKVKGKFDYIKTRAVEGQKKPYPTLTEVADKQAIFEENDGQGTVVGYFSPELFHGMASAGFHLHYLNDAHNLGGHLLDYKIKEAKVYLQVFESVETHFPVENEDFMKEEFDIDSLRASISSAEK</sequence>
<proteinExistence type="inferred from homology"/>
<dbReference type="PIRSF" id="PIRSF001332">
    <property type="entry name" value="Acetolac_decarb"/>
    <property type="match status" value="1"/>
</dbReference>
<evidence type="ECO:0000256" key="8">
    <source>
        <dbReference type="ARBA" id="ARBA00023239"/>
    </source>
</evidence>
<dbReference type="GO" id="GO:0047605">
    <property type="term" value="F:acetolactate decarboxylase activity"/>
    <property type="evidence" value="ECO:0007669"/>
    <property type="project" value="UniProtKB-UniRule"/>
</dbReference>
<dbReference type="PANTHER" id="PTHR35524:SF1">
    <property type="entry name" value="ALPHA-ACETOLACTATE DECARBOXYLASE"/>
    <property type="match status" value="1"/>
</dbReference>
<organism evidence="10 11">
    <name type="scientific">Ligilactobacillus salivarius</name>
    <dbReference type="NCBI Taxonomy" id="1624"/>
    <lineage>
        <taxon>Bacteria</taxon>
        <taxon>Bacillati</taxon>
        <taxon>Bacillota</taxon>
        <taxon>Bacilli</taxon>
        <taxon>Lactobacillales</taxon>
        <taxon>Lactobacillaceae</taxon>
        <taxon>Ligilactobacillus</taxon>
    </lineage>
</organism>
<dbReference type="GO" id="GO:0045151">
    <property type="term" value="P:acetoin biosynthetic process"/>
    <property type="evidence" value="ECO:0007669"/>
    <property type="project" value="UniProtKB-UniRule"/>
</dbReference>
<dbReference type="AlphaFoldDB" id="A0A089QA75"/>
<protein>
    <recommendedName>
        <fullName evidence="5 9">Alpha-acetolactate decarboxylase</fullName>
        <ecNumber evidence="4 9">4.1.1.5</ecNumber>
    </recommendedName>
</protein>
<dbReference type="KEGG" id="lsj:LSJ_0218"/>